<comment type="caution">
    <text evidence="1">The sequence shown here is derived from an EMBL/GenBank/DDBJ whole genome shotgun (WGS) entry which is preliminary data.</text>
</comment>
<accession>A0AA38W0Y8</accession>
<keyword evidence="2" id="KW-1185">Reference proteome</keyword>
<evidence type="ECO:0000313" key="1">
    <source>
        <dbReference type="EMBL" id="KAJ9545032.1"/>
    </source>
</evidence>
<gene>
    <name evidence="1" type="ORF">OSB04_024739</name>
</gene>
<reference evidence="1" key="1">
    <citation type="submission" date="2023-03" db="EMBL/GenBank/DDBJ databases">
        <title>Chromosome-scale reference genome and RAD-based genetic map of yellow starthistle (Centaurea solstitialis) reveal putative structural variation and QTLs associated with invader traits.</title>
        <authorList>
            <person name="Reatini B."/>
            <person name="Cang F.A."/>
            <person name="Jiang Q."/>
            <person name="Mckibben M.T.W."/>
            <person name="Barker M.S."/>
            <person name="Rieseberg L.H."/>
            <person name="Dlugosch K.M."/>
        </authorList>
    </citation>
    <scope>NUCLEOTIDE SEQUENCE</scope>
    <source>
        <strain evidence="1">CAN-66</strain>
        <tissue evidence="1">Leaf</tissue>
    </source>
</reference>
<sequence length="147" mass="16823">MQIDEQLRAAEEPIEILDRETKRLRHNRIPIVKVRWNSKHGPEFTWEREAFMRNRYPHLFTKDPGGAYDLVDSAIWYQDPPEGLTSEGCTISELTATHVGQIPTAEINIIIWELSKVNALPAISTVITTGSSSLTSFQQEVVRRLDH</sequence>
<protein>
    <recommendedName>
        <fullName evidence="3">Reverse transcriptase domain-containing protein</fullName>
    </recommendedName>
</protein>
<name>A0AA38W0Y8_9ASTR</name>
<evidence type="ECO:0000313" key="2">
    <source>
        <dbReference type="Proteomes" id="UP001172457"/>
    </source>
</evidence>
<organism evidence="1 2">
    <name type="scientific">Centaurea solstitialis</name>
    <name type="common">yellow star-thistle</name>
    <dbReference type="NCBI Taxonomy" id="347529"/>
    <lineage>
        <taxon>Eukaryota</taxon>
        <taxon>Viridiplantae</taxon>
        <taxon>Streptophyta</taxon>
        <taxon>Embryophyta</taxon>
        <taxon>Tracheophyta</taxon>
        <taxon>Spermatophyta</taxon>
        <taxon>Magnoliopsida</taxon>
        <taxon>eudicotyledons</taxon>
        <taxon>Gunneridae</taxon>
        <taxon>Pentapetalae</taxon>
        <taxon>asterids</taxon>
        <taxon>campanulids</taxon>
        <taxon>Asterales</taxon>
        <taxon>Asteraceae</taxon>
        <taxon>Carduoideae</taxon>
        <taxon>Cardueae</taxon>
        <taxon>Centaureinae</taxon>
        <taxon>Centaurea</taxon>
    </lineage>
</organism>
<evidence type="ECO:0008006" key="3">
    <source>
        <dbReference type="Google" id="ProtNLM"/>
    </source>
</evidence>
<dbReference type="Proteomes" id="UP001172457">
    <property type="component" value="Chromosome 6"/>
</dbReference>
<proteinExistence type="predicted"/>
<dbReference type="AlphaFoldDB" id="A0AA38W0Y8"/>
<dbReference type="EMBL" id="JARYMX010000006">
    <property type="protein sequence ID" value="KAJ9545032.1"/>
    <property type="molecule type" value="Genomic_DNA"/>
</dbReference>